<reference evidence="1" key="1">
    <citation type="submission" date="2024-05" db="EMBL/GenBank/DDBJ databases">
        <title>Campylobacter coli isolated from environmental waters in Slovenia.</title>
        <authorList>
            <person name="Zautner A.E."/>
            <person name="Bunk B."/>
            <person name="Riedel T."/>
            <person name="Sproeer C."/>
        </authorList>
    </citation>
    <scope>NUCLEOTIDE SEQUENCE</scope>
    <source>
        <strain evidence="1">CCS1377</strain>
    </source>
</reference>
<dbReference type="AlphaFoldDB" id="A0AAU7E5I3"/>
<accession>A0AAU7E5I3</accession>
<dbReference type="RefSeq" id="WP_348518564.1">
    <property type="nucleotide sequence ID" value="NZ_CP155620.1"/>
</dbReference>
<evidence type="ECO:0000313" key="1">
    <source>
        <dbReference type="EMBL" id="XBJ29213.1"/>
    </source>
</evidence>
<sequence length="211" mass="24461">MLKEMLEIKKEMEPIIHEANVKLNVMAREVIIRRREYEIYGPMIDRIYLDNAIYVKVMSGGRDAKSDKVDIKNGFYMVFVAPEKGSSEEIKTKLKIAYENFEDRFIRDLIRLYQRFKEIISKTQATLSKASQMNVVVETNLGEATSAFKFNINIKYTKEGQKLERDNVKSAGSFRDTKTYINLIVEKNTDSKICEKLLNDVERYFVGGGTL</sequence>
<protein>
    <submittedName>
        <fullName evidence="1">Uncharacterized protein</fullName>
    </submittedName>
</protein>
<dbReference type="EMBL" id="CP155620">
    <property type="protein sequence ID" value="XBJ29213.1"/>
    <property type="molecule type" value="Genomic_DNA"/>
</dbReference>
<name>A0AAU7E5I3_9BACT</name>
<proteinExistence type="predicted"/>
<organism evidence="1">
    <name type="scientific">Campylobacter sp. CCS1377</name>
    <dbReference type="NCBI Taxonomy" id="3158229"/>
    <lineage>
        <taxon>Bacteria</taxon>
        <taxon>Pseudomonadati</taxon>
        <taxon>Campylobacterota</taxon>
        <taxon>Epsilonproteobacteria</taxon>
        <taxon>Campylobacterales</taxon>
        <taxon>Campylobacteraceae</taxon>
        <taxon>Campylobacter</taxon>
    </lineage>
</organism>
<gene>
    <name evidence="1" type="ORF">AAH949_09070</name>
</gene>